<evidence type="ECO:0008006" key="3">
    <source>
        <dbReference type="Google" id="ProtNLM"/>
    </source>
</evidence>
<gene>
    <name evidence="1" type="ORF">KVG91_11130</name>
</gene>
<dbReference type="Proteomes" id="UP001048976">
    <property type="component" value="Unassembled WGS sequence"/>
</dbReference>
<proteinExistence type="predicted"/>
<evidence type="ECO:0000313" key="1">
    <source>
        <dbReference type="EMBL" id="MBV4453142.1"/>
    </source>
</evidence>
<dbReference type="RefSeq" id="WP_169374436.1">
    <property type="nucleotide sequence ID" value="NZ_JAHSTY010000001.1"/>
</dbReference>
<comment type="caution">
    <text evidence="1">The sequence shown here is derived from an EMBL/GenBank/DDBJ whole genome shotgun (WGS) entry which is preliminary data.</text>
</comment>
<reference evidence="1" key="1">
    <citation type="submission" date="2021-06" db="EMBL/GenBank/DDBJ databases">
        <title>Updating the genus Pseudomonas: Description of 43 new species and partition of the Pseudomonas putida group.</title>
        <authorList>
            <person name="Girard L."/>
            <person name="Lood C."/>
            <person name="Vandamme P."/>
            <person name="Rokni-Zadeh H."/>
            <person name="Van Noort V."/>
            <person name="Hofte M."/>
            <person name="Lavigne R."/>
            <person name="De Mot R."/>
        </authorList>
    </citation>
    <scope>NUCLEOTIDE SEQUENCE</scope>
    <source>
        <strain evidence="1">SWRI103</strain>
    </source>
</reference>
<sequence length="147" mass="16392">MPSYKLENQPTAYYYPLSPVDPKQIPLNPKICINRSDPNCIDYNYPGINMPSHAKTSGFNLMSDPYATMFKKGDGVRFRIINITKGAGSYRSSFNAPMAWDTAFSAIITVGEMNSLGTGNQLILMDIYSISTDTYHICAARKIEFTP</sequence>
<name>A0ABS6NY53_9PSED</name>
<accession>A0ABS6NY53</accession>
<evidence type="ECO:0000313" key="2">
    <source>
        <dbReference type="Proteomes" id="UP001048976"/>
    </source>
</evidence>
<dbReference type="EMBL" id="JAHSTY010000001">
    <property type="protein sequence ID" value="MBV4453142.1"/>
    <property type="molecule type" value="Genomic_DNA"/>
</dbReference>
<organism evidence="1 2">
    <name type="scientific">Pseudomonas azadiae</name>
    <dbReference type="NCBI Taxonomy" id="2843612"/>
    <lineage>
        <taxon>Bacteria</taxon>
        <taxon>Pseudomonadati</taxon>
        <taxon>Pseudomonadota</taxon>
        <taxon>Gammaproteobacteria</taxon>
        <taxon>Pseudomonadales</taxon>
        <taxon>Pseudomonadaceae</taxon>
        <taxon>Pseudomonas</taxon>
    </lineage>
</organism>
<keyword evidence="2" id="KW-1185">Reference proteome</keyword>
<protein>
    <recommendedName>
        <fullName evidence="3">Plastocyanin-like domain-containing protein</fullName>
    </recommendedName>
</protein>